<proteinExistence type="predicted"/>
<keyword evidence="1" id="KW-0812">Transmembrane</keyword>
<name>A0A1H6UZY5_9FLAO</name>
<feature type="transmembrane region" description="Helical" evidence="1">
    <location>
        <begin position="151"/>
        <end position="175"/>
    </location>
</feature>
<dbReference type="AlphaFoldDB" id="A0A1H6UZY5"/>
<dbReference type="PANTHER" id="PTHR34219:SF3">
    <property type="entry name" value="BLL7967 PROTEIN"/>
    <property type="match status" value="1"/>
</dbReference>
<feature type="transmembrane region" description="Helical" evidence="1">
    <location>
        <begin position="356"/>
        <end position="377"/>
    </location>
</feature>
<keyword evidence="1" id="KW-1133">Transmembrane helix</keyword>
<keyword evidence="1" id="KW-0472">Membrane</keyword>
<dbReference type="EMBL" id="FNYS01000008">
    <property type="protein sequence ID" value="SEI97903.1"/>
    <property type="molecule type" value="Genomic_DNA"/>
</dbReference>
<evidence type="ECO:0000313" key="2">
    <source>
        <dbReference type="EMBL" id="SEI97903.1"/>
    </source>
</evidence>
<dbReference type="Proteomes" id="UP000183077">
    <property type="component" value="Unassembled WGS sequence"/>
</dbReference>
<dbReference type="Pfam" id="PF03929">
    <property type="entry name" value="PepSY_TM"/>
    <property type="match status" value="1"/>
</dbReference>
<evidence type="ECO:0000313" key="3">
    <source>
        <dbReference type="Proteomes" id="UP000183077"/>
    </source>
</evidence>
<evidence type="ECO:0000256" key="1">
    <source>
        <dbReference type="SAM" id="Phobius"/>
    </source>
</evidence>
<gene>
    <name evidence="2" type="ORF">SAMN04488018_10889</name>
</gene>
<dbReference type="RefSeq" id="WP_074746105.1">
    <property type="nucleotide sequence ID" value="NZ_FNYS01000008.1"/>
</dbReference>
<feature type="transmembrane region" description="Helical" evidence="1">
    <location>
        <begin position="207"/>
        <end position="227"/>
    </location>
</feature>
<dbReference type="InterPro" id="IPR005625">
    <property type="entry name" value="PepSY-ass_TM"/>
</dbReference>
<reference evidence="2 3" key="1">
    <citation type="submission" date="2016-10" db="EMBL/GenBank/DDBJ databases">
        <authorList>
            <person name="de Groot N.N."/>
        </authorList>
    </citation>
    <scope>NUCLEOTIDE SEQUENCE [LARGE SCALE GENOMIC DNA]</scope>
    <source>
        <strain evidence="2 3">DSM 23048</strain>
    </source>
</reference>
<dbReference type="PROSITE" id="PS51257">
    <property type="entry name" value="PROKAR_LIPOPROTEIN"/>
    <property type="match status" value="1"/>
</dbReference>
<dbReference type="GeneID" id="82257219"/>
<feature type="transmembrane region" description="Helical" evidence="1">
    <location>
        <begin position="12"/>
        <end position="32"/>
    </location>
</feature>
<sequence>MKKYLLWLHKWLGLITGIVVVIVSLTGCIYVFHDDLKKIVYPDNFYVSDKGDTIQREALAYSTLQEIAQKAVGQEYPINRVDLYPAKDRTWVFRALKTNKEAFGYWNELTYYKRIFINPYTGEVQKVENTDKEFFYIVLQLHRNLMLGSKYGGWIVGGSTVLFIIITITGLVLWWPKKWKGKAFRRSFIFDFKVKWKRINHDIHNILGMYSFILAIIIGLTGVMFAFPKFRLATEITLNMVDDKKFEVMEPVAFDSVPQVSTNTLDNAIYYALNNFGQADMMSIRLSKDVSEPHSIQIRLEKDKTSKFEWIYFDKASGGITSRTDHTYQSLALGSKVSSLNFDLHVGTIWGYPTKIMAFLGSLICASLPITGFIIWYNKKRKKK</sequence>
<organism evidence="2 3">
    <name type="scientific">Myroides marinus</name>
    <dbReference type="NCBI Taxonomy" id="703342"/>
    <lineage>
        <taxon>Bacteria</taxon>
        <taxon>Pseudomonadati</taxon>
        <taxon>Bacteroidota</taxon>
        <taxon>Flavobacteriia</taxon>
        <taxon>Flavobacteriales</taxon>
        <taxon>Flavobacteriaceae</taxon>
        <taxon>Myroides</taxon>
    </lineage>
</organism>
<protein>
    <submittedName>
        <fullName evidence="2">Uncharacterized iron-regulated membrane protein</fullName>
    </submittedName>
</protein>
<accession>A0A1H6UZY5</accession>
<dbReference type="PANTHER" id="PTHR34219">
    <property type="entry name" value="IRON-REGULATED INNER MEMBRANE PROTEIN-RELATED"/>
    <property type="match status" value="1"/>
</dbReference>